<reference evidence="1" key="2">
    <citation type="journal article" date="2022" name="New Phytol.">
        <title>Evolutionary transition to the ectomycorrhizal habit in the genomes of a hyperdiverse lineage of mushroom-forming fungi.</title>
        <authorList>
            <person name="Looney B."/>
            <person name="Miyauchi S."/>
            <person name="Morin E."/>
            <person name="Drula E."/>
            <person name="Courty P.E."/>
            <person name="Kohler A."/>
            <person name="Kuo A."/>
            <person name="LaButti K."/>
            <person name="Pangilinan J."/>
            <person name="Lipzen A."/>
            <person name="Riley R."/>
            <person name="Andreopoulos W."/>
            <person name="He G."/>
            <person name="Johnson J."/>
            <person name="Nolan M."/>
            <person name="Tritt A."/>
            <person name="Barry K.W."/>
            <person name="Grigoriev I.V."/>
            <person name="Nagy L.G."/>
            <person name="Hibbett D."/>
            <person name="Henrissat B."/>
            <person name="Matheny P.B."/>
            <person name="Labbe J."/>
            <person name="Martin F.M."/>
        </authorList>
    </citation>
    <scope>NUCLEOTIDE SEQUENCE</scope>
    <source>
        <strain evidence="1">HHB10654</strain>
    </source>
</reference>
<sequence>MRCVIDPACVQLACACALERVSSPPVPSAWDFGRGIRSGTELDYVAEETAVVRSRGSPDETSPRSRDASLESRDSFGKSRDACTATRRRRESS</sequence>
<evidence type="ECO:0000313" key="1">
    <source>
        <dbReference type="EMBL" id="KAI0058861.1"/>
    </source>
</evidence>
<gene>
    <name evidence="1" type="ORF">BV25DRAFT_1184134</name>
</gene>
<evidence type="ECO:0000313" key="2">
    <source>
        <dbReference type="Proteomes" id="UP000814140"/>
    </source>
</evidence>
<reference evidence="1" key="1">
    <citation type="submission" date="2021-03" db="EMBL/GenBank/DDBJ databases">
        <authorList>
            <consortium name="DOE Joint Genome Institute"/>
            <person name="Ahrendt S."/>
            <person name="Looney B.P."/>
            <person name="Miyauchi S."/>
            <person name="Morin E."/>
            <person name="Drula E."/>
            <person name="Courty P.E."/>
            <person name="Chicoki N."/>
            <person name="Fauchery L."/>
            <person name="Kohler A."/>
            <person name="Kuo A."/>
            <person name="Labutti K."/>
            <person name="Pangilinan J."/>
            <person name="Lipzen A."/>
            <person name="Riley R."/>
            <person name="Andreopoulos W."/>
            <person name="He G."/>
            <person name="Johnson J."/>
            <person name="Barry K.W."/>
            <person name="Grigoriev I.V."/>
            <person name="Nagy L."/>
            <person name="Hibbett D."/>
            <person name="Henrissat B."/>
            <person name="Matheny P.B."/>
            <person name="Labbe J."/>
            <person name="Martin F."/>
        </authorList>
    </citation>
    <scope>NUCLEOTIDE SEQUENCE</scope>
    <source>
        <strain evidence="1">HHB10654</strain>
    </source>
</reference>
<protein>
    <submittedName>
        <fullName evidence="1">Uncharacterized protein</fullName>
    </submittedName>
</protein>
<dbReference type="Proteomes" id="UP000814140">
    <property type="component" value="Unassembled WGS sequence"/>
</dbReference>
<keyword evidence="2" id="KW-1185">Reference proteome</keyword>
<organism evidence="1 2">
    <name type="scientific">Artomyces pyxidatus</name>
    <dbReference type="NCBI Taxonomy" id="48021"/>
    <lineage>
        <taxon>Eukaryota</taxon>
        <taxon>Fungi</taxon>
        <taxon>Dikarya</taxon>
        <taxon>Basidiomycota</taxon>
        <taxon>Agaricomycotina</taxon>
        <taxon>Agaricomycetes</taxon>
        <taxon>Russulales</taxon>
        <taxon>Auriscalpiaceae</taxon>
        <taxon>Artomyces</taxon>
    </lineage>
</organism>
<name>A0ACB8SST9_9AGAM</name>
<proteinExistence type="predicted"/>
<comment type="caution">
    <text evidence="1">The sequence shown here is derived from an EMBL/GenBank/DDBJ whole genome shotgun (WGS) entry which is preliminary data.</text>
</comment>
<dbReference type="EMBL" id="MU277231">
    <property type="protein sequence ID" value="KAI0058861.1"/>
    <property type="molecule type" value="Genomic_DNA"/>
</dbReference>
<accession>A0ACB8SST9</accession>